<accession>A0A1L7XQY9</accession>
<name>A0A1L7XQY9_9HELO</name>
<sequence length="1125" mass="125583">MQVLGPMPMWLTEMLATSEYRHALDPSTSDSESDSEYLAEAGGQDNDPFGYKNIGGDCGDVNDDSSSASGKGTISKGVVNGKPKRLKNPIPAQEIIPRLRPLLYKIRTQNNINGHTGTLKTILDSWHDQRHDCEAPFPAVAHMLEESYDVDNKQFSVTDLRGTDAVLVSRLEKACKDSGFYLCLASMRVIVKKWYGDPSGAMCPQEARELRGNTSLVVRNFLDVVEGHSIFRALKRNLHVENLLEGEYCCEGARPASQYDDRKTSAWRVTNVKTFNRKVAIIMPREWKVPFHLGNQGSKLDSSIDRVFSKFNVLERHEQQNPMLQDDVCQICERLLEKVTWEDALGAVQPYLRTQVVNAVAKSGSKDLIKRALPWAFASDSHRGALDAVAERYGKGWLISSLEWHSVKVASFEGNLILVTRISEYVANGAWASNQYASLFASFEFGTASEGKMLARLARSWVAHPEAYPKWLSPALKRRAGEGFMILSFLAHIQGISELNFMFKDLISLSYDHIIEPKYSVEDADTWIESSEEYYDIICRILIGCYNLKLAKELDQLVGAFLKDAATAPPRRLNIYPPLLSKLASLMKVDELLGCPMFQNLYRGILETLVTLIPDEPKPATTWSRPARGCDICIQCEALDAFLIDESQMYMEFDSKHEGFNMKALRHLETRLQSEAKSGAIKSTVFGYEHQERLELTKVDVQYERERGTWKKHRDRAEALIHGVHVQIWKIVLGNRFSDFMALRSMRITPARPQQPDSDLAASSSTNATIQTTIAHVAPEIIDFTSPQPENRETQPVTLLADGVGPNIDTQPQHKSSLNPAPPEVASETQPALGPVGNGAINIILLNQQKKRRRSGSEITLEPGKGSENLSTAKLPRTSSSSFAEQAPNLVFARTSELQKHQEPDVSTISADFYSKEQNTPQSAPDRTPIEGYQNLQELLDSSRTATVGVSSPTPPQTAHVPAPDDVLQPISNASKVHNFQPPDQSAPQPAVINVSAPAQPYHVPTYQMAGASNIPGAFQTSLRPAQQPPFTPRWLEDCLMSLQSQYPLDRFEGCMDHIYDIANGVFYYVPAIICIECDRRKFFPGEGATVEWFRTHIIEADHRARVHRNLAASAALTEPQFNYP</sequence>
<feature type="region of interest" description="Disordered" evidence="1">
    <location>
        <begin position="847"/>
        <end position="883"/>
    </location>
</feature>
<feature type="region of interest" description="Disordered" evidence="1">
    <location>
        <begin position="946"/>
        <end position="969"/>
    </location>
</feature>
<dbReference type="OrthoDB" id="27483at2759"/>
<proteinExistence type="predicted"/>
<reference evidence="2 3" key="1">
    <citation type="submission" date="2016-03" db="EMBL/GenBank/DDBJ databases">
        <authorList>
            <person name="Ploux O."/>
        </authorList>
    </citation>
    <scope>NUCLEOTIDE SEQUENCE [LARGE SCALE GENOMIC DNA]</scope>
    <source>
        <strain evidence="2 3">UAMH 11012</strain>
    </source>
</reference>
<protein>
    <submittedName>
        <fullName evidence="2">Uncharacterized protein</fullName>
    </submittedName>
</protein>
<gene>
    <name evidence="2" type="ORF">PAC_17267</name>
</gene>
<feature type="compositionally biased region" description="Polar residues" evidence="1">
    <location>
        <begin position="910"/>
        <end position="925"/>
    </location>
</feature>
<organism evidence="2 3">
    <name type="scientific">Phialocephala subalpina</name>
    <dbReference type="NCBI Taxonomy" id="576137"/>
    <lineage>
        <taxon>Eukaryota</taxon>
        <taxon>Fungi</taxon>
        <taxon>Dikarya</taxon>
        <taxon>Ascomycota</taxon>
        <taxon>Pezizomycotina</taxon>
        <taxon>Leotiomycetes</taxon>
        <taxon>Helotiales</taxon>
        <taxon>Mollisiaceae</taxon>
        <taxon>Phialocephala</taxon>
        <taxon>Phialocephala fortinii species complex</taxon>
    </lineage>
</organism>
<dbReference type="AlphaFoldDB" id="A0A1L7XQY9"/>
<feature type="compositionally biased region" description="Polar residues" evidence="1">
    <location>
        <begin position="808"/>
        <end position="819"/>
    </location>
</feature>
<feature type="region of interest" description="Disordered" evidence="1">
    <location>
        <begin position="23"/>
        <end position="86"/>
    </location>
</feature>
<evidence type="ECO:0000313" key="3">
    <source>
        <dbReference type="Proteomes" id="UP000184330"/>
    </source>
</evidence>
<keyword evidence="3" id="KW-1185">Reference proteome</keyword>
<dbReference type="Proteomes" id="UP000184330">
    <property type="component" value="Unassembled WGS sequence"/>
</dbReference>
<evidence type="ECO:0000256" key="1">
    <source>
        <dbReference type="SAM" id="MobiDB-lite"/>
    </source>
</evidence>
<dbReference type="STRING" id="576137.A0A1L7XQY9"/>
<evidence type="ECO:0000313" key="2">
    <source>
        <dbReference type="EMBL" id="CZR67368.1"/>
    </source>
</evidence>
<feature type="region of interest" description="Disordered" evidence="1">
    <location>
        <begin position="910"/>
        <end position="929"/>
    </location>
</feature>
<dbReference type="EMBL" id="FJOG01000043">
    <property type="protein sequence ID" value="CZR67368.1"/>
    <property type="molecule type" value="Genomic_DNA"/>
</dbReference>
<feature type="region of interest" description="Disordered" evidence="1">
    <location>
        <begin position="802"/>
        <end position="834"/>
    </location>
</feature>
<feature type="compositionally biased region" description="Polar residues" evidence="1">
    <location>
        <begin position="868"/>
        <end position="883"/>
    </location>
</feature>